<evidence type="ECO:0000256" key="4">
    <source>
        <dbReference type="ARBA" id="ARBA00011245"/>
    </source>
</evidence>
<evidence type="ECO:0000256" key="17">
    <source>
        <dbReference type="PIRSR" id="PIRSR000167-2"/>
    </source>
</evidence>
<dbReference type="AlphaFoldDB" id="A0AAW9PRB8"/>
<feature type="binding site" evidence="16">
    <location>
        <position position="177"/>
    </location>
    <ligand>
        <name>S-adenosyl-L-methionine</name>
        <dbReference type="ChEBI" id="CHEBI:59789"/>
        <label>2</label>
    </ligand>
</feature>
<feature type="binding site" evidence="16">
    <location>
        <position position="150"/>
    </location>
    <ligand>
        <name>S-adenosyl-L-methionine</name>
        <dbReference type="ChEBI" id="CHEBI:59789"/>
        <label>1</label>
    </ligand>
</feature>
<accession>A0AAW9PRB8</accession>
<dbReference type="InterPro" id="IPR034505">
    <property type="entry name" value="Coproporphyrinogen-III_oxidase"/>
</dbReference>
<dbReference type="GO" id="GO:0004109">
    <property type="term" value="F:coproporphyrinogen oxidase activity"/>
    <property type="evidence" value="ECO:0007669"/>
    <property type="project" value="InterPro"/>
</dbReference>
<feature type="binding site" evidence="17">
    <location>
        <position position="70"/>
    </location>
    <ligand>
        <name>[4Fe-4S] cluster</name>
        <dbReference type="ChEBI" id="CHEBI:49883"/>
        <note>4Fe-4S-S-AdoMet</note>
    </ligand>
</feature>
<dbReference type="Proteomes" id="UP001333818">
    <property type="component" value="Unassembled WGS sequence"/>
</dbReference>
<dbReference type="GO" id="GO:0005737">
    <property type="term" value="C:cytoplasm"/>
    <property type="evidence" value="ECO:0007669"/>
    <property type="project" value="UniProtKB-SubCell"/>
</dbReference>
<comment type="pathway">
    <text evidence="2 15">Porphyrin-containing compound metabolism; protoporphyrin-IX biosynthesis; protoporphyrinogen-IX from coproporphyrinogen-III (AdoMet route): step 1/1.</text>
</comment>
<comment type="catalytic activity">
    <reaction evidence="13 15">
        <text>coproporphyrinogen III + 2 S-adenosyl-L-methionine = protoporphyrinogen IX + 2 5'-deoxyadenosine + 2 L-methionine + 2 CO2</text>
        <dbReference type="Rhea" id="RHEA:15425"/>
        <dbReference type="ChEBI" id="CHEBI:16526"/>
        <dbReference type="ChEBI" id="CHEBI:17319"/>
        <dbReference type="ChEBI" id="CHEBI:57307"/>
        <dbReference type="ChEBI" id="CHEBI:57309"/>
        <dbReference type="ChEBI" id="CHEBI:57844"/>
        <dbReference type="ChEBI" id="CHEBI:59789"/>
        <dbReference type="EC" id="1.3.98.3"/>
    </reaction>
</comment>
<feature type="binding site" evidence="16">
    <location>
        <position position="248"/>
    </location>
    <ligand>
        <name>S-adenosyl-L-methionine</name>
        <dbReference type="ChEBI" id="CHEBI:59789"/>
        <label>2</label>
    </ligand>
</feature>
<dbReference type="EMBL" id="JAZBJZ010000013">
    <property type="protein sequence ID" value="MEE3716127.1"/>
    <property type="molecule type" value="Genomic_DNA"/>
</dbReference>
<dbReference type="InterPro" id="IPR010723">
    <property type="entry name" value="HemN_C"/>
</dbReference>
<comment type="caution">
    <text evidence="19">The sequence shown here is derived from an EMBL/GenBank/DDBJ whole genome shotgun (WGS) entry which is preliminary data.</text>
</comment>
<keyword evidence="8 15" id="KW-0479">Metal-binding</keyword>
<dbReference type="SMART" id="SM00729">
    <property type="entry name" value="Elp3"/>
    <property type="match status" value="1"/>
</dbReference>
<feature type="binding site" evidence="16">
    <location>
        <position position="60"/>
    </location>
    <ligand>
        <name>S-adenosyl-L-methionine</name>
        <dbReference type="ChEBI" id="CHEBI:59789"/>
        <label>1</label>
    </ligand>
</feature>
<dbReference type="InterPro" id="IPR058240">
    <property type="entry name" value="rSAM_sf"/>
</dbReference>
<dbReference type="FunFam" id="3.80.30.20:FF:000012">
    <property type="entry name" value="Coproporphyrinogen-III oxidase"/>
    <property type="match status" value="1"/>
</dbReference>
<feature type="binding site" evidence="16">
    <location>
        <position position="189"/>
    </location>
    <ligand>
        <name>S-adenosyl-L-methionine</name>
        <dbReference type="ChEBI" id="CHEBI:59789"/>
        <label>2</label>
    </ligand>
</feature>
<evidence type="ECO:0000256" key="2">
    <source>
        <dbReference type="ARBA" id="ARBA00004785"/>
    </source>
</evidence>
<feature type="binding site" evidence="16">
    <location>
        <position position="334"/>
    </location>
    <ligand>
        <name>S-adenosyl-L-methionine</name>
        <dbReference type="ChEBI" id="CHEBI:59789"/>
        <label>1</label>
    </ligand>
</feature>
<dbReference type="InterPro" id="IPR007197">
    <property type="entry name" value="rSAM"/>
</dbReference>
<dbReference type="GO" id="GO:0051989">
    <property type="term" value="F:coproporphyrinogen dehydrogenase activity"/>
    <property type="evidence" value="ECO:0007669"/>
    <property type="project" value="UniProtKB-EC"/>
</dbReference>
<organism evidence="19 20">
    <name type="scientific">Tumidithrix elongata BACA0141</name>
    <dbReference type="NCBI Taxonomy" id="2716417"/>
    <lineage>
        <taxon>Bacteria</taxon>
        <taxon>Bacillati</taxon>
        <taxon>Cyanobacteriota</taxon>
        <taxon>Cyanophyceae</taxon>
        <taxon>Pseudanabaenales</taxon>
        <taxon>Pseudanabaenaceae</taxon>
        <taxon>Tumidithrix</taxon>
        <taxon>Tumidithrix elongata</taxon>
    </lineage>
</organism>
<evidence type="ECO:0000259" key="18">
    <source>
        <dbReference type="PROSITE" id="PS51918"/>
    </source>
</evidence>
<evidence type="ECO:0000256" key="9">
    <source>
        <dbReference type="ARBA" id="ARBA00023002"/>
    </source>
</evidence>
<feature type="binding site" evidence="16">
    <location>
        <begin position="72"/>
        <end position="74"/>
    </location>
    <ligand>
        <name>S-adenosyl-L-methionine</name>
        <dbReference type="ChEBI" id="CHEBI:59789"/>
        <label>2</label>
    </ligand>
</feature>
<feature type="binding site" evidence="16">
    <location>
        <position position="214"/>
    </location>
    <ligand>
        <name>S-adenosyl-L-methionine</name>
        <dbReference type="ChEBI" id="CHEBI:59789"/>
        <label>2</label>
    </ligand>
</feature>
<dbReference type="Pfam" id="PF06969">
    <property type="entry name" value="HemN_C"/>
    <property type="match status" value="1"/>
</dbReference>
<gene>
    <name evidence="19" type="primary">hemN</name>
    <name evidence="19" type="ORF">V2H45_05140</name>
</gene>
<evidence type="ECO:0000256" key="7">
    <source>
        <dbReference type="ARBA" id="ARBA00022691"/>
    </source>
</evidence>
<proteinExistence type="inferred from homology"/>
<sequence length="465" mass="53391">MKPLSPIVQFDAALLNQYNQALPRYTSYPPATELTPDFGVEAFQSAIAIGNYKNTPLSLYCHIPFCETPCYFCGCNTVITQRKEVAETYLGYIARHIHQVASLVSPDRRVHQLHWGGGTPNYLSQSQVEFLWDQLQKHFRFDEAAEISIEINPSYVNREYILFLRRLGFNRISFGIQDFNPKVQEAVNRIQPEGMLFDVMRWIREAGFESVNVDLIYGLPFQTSETFQETVQKTLQLNPDRIAVFNFAYIPWLKPIQKRMPESAMPNADEKMKILQQTIAQLTEADYVFIGMDHFAKPNDELAIAQQAGELHRNFQGYTTKPESDLLGFGMTSISMLQDVYVQNQKGLKDFYRAIDANQLPIERGVQLNQDDLIRRTVIMELMCQFQLSVQDLENKYHLGFDLDFNDYFAKALPKLDALEADGLLKRWGDGIEVTPIGRLLIRNIASAFDAYLGNRKIETFSKSI</sequence>
<comment type="cofactor">
    <cofactor evidence="15 17">
        <name>[4Fe-4S] cluster</name>
        <dbReference type="ChEBI" id="CHEBI:49883"/>
    </cofactor>
    <text evidence="15 17">Binds 1 [4Fe-4S] cluster. The cluster is coordinated with 3 cysteines and an exchangeable S-adenosyl-L-methionine.</text>
</comment>
<dbReference type="FunFam" id="1.10.10.920:FF:000002">
    <property type="entry name" value="Coproporphyrinogen-III oxidase"/>
    <property type="match status" value="1"/>
</dbReference>
<reference evidence="19" key="1">
    <citation type="submission" date="2024-01" db="EMBL/GenBank/DDBJ databases">
        <title>Bank of Algae and Cyanobacteria of the Azores (BACA) strain genomes.</title>
        <authorList>
            <person name="Luz R."/>
            <person name="Cordeiro R."/>
            <person name="Fonseca A."/>
            <person name="Goncalves V."/>
        </authorList>
    </citation>
    <scope>NUCLEOTIDE SEQUENCE</scope>
    <source>
        <strain evidence="19">BACA0141</strain>
    </source>
</reference>
<dbReference type="PANTHER" id="PTHR13932:SF6">
    <property type="entry name" value="OXYGEN-INDEPENDENT COPROPORPHYRINOGEN III OXIDASE"/>
    <property type="match status" value="1"/>
</dbReference>
<dbReference type="SUPFAM" id="SSF102114">
    <property type="entry name" value="Radical SAM enzymes"/>
    <property type="match status" value="1"/>
</dbReference>
<dbReference type="Gene3D" id="1.10.10.920">
    <property type="match status" value="1"/>
</dbReference>
<evidence type="ECO:0000256" key="12">
    <source>
        <dbReference type="ARBA" id="ARBA00023244"/>
    </source>
</evidence>
<dbReference type="Pfam" id="PF04055">
    <property type="entry name" value="Radical_SAM"/>
    <property type="match status" value="1"/>
</dbReference>
<dbReference type="InterPro" id="IPR023404">
    <property type="entry name" value="rSAM_horseshoe"/>
</dbReference>
<dbReference type="PANTHER" id="PTHR13932">
    <property type="entry name" value="COPROPORPHYRINIGEN III OXIDASE"/>
    <property type="match status" value="1"/>
</dbReference>
<keyword evidence="5 15" id="KW-0004">4Fe-4S</keyword>
<dbReference type="PIRSF" id="PIRSF000167">
    <property type="entry name" value="HemN"/>
    <property type="match status" value="1"/>
</dbReference>
<keyword evidence="7 15" id="KW-0949">S-adenosyl-L-methionine</keyword>
<feature type="binding site" evidence="16">
    <location>
        <position position="117"/>
    </location>
    <ligand>
        <name>S-adenosyl-L-methionine</name>
        <dbReference type="ChEBI" id="CHEBI:59789"/>
        <label>1</label>
    </ligand>
</feature>
<dbReference type="InterPro" id="IPR004558">
    <property type="entry name" value="Coprogen_oxidase_HemN"/>
</dbReference>
<keyword evidence="6 15" id="KW-0963">Cytoplasm</keyword>
<dbReference type="PROSITE" id="PS51918">
    <property type="entry name" value="RADICAL_SAM"/>
    <property type="match status" value="1"/>
</dbReference>
<dbReference type="NCBIfam" id="TIGR00538">
    <property type="entry name" value="hemN"/>
    <property type="match status" value="1"/>
</dbReference>
<dbReference type="GO" id="GO:0051539">
    <property type="term" value="F:4 iron, 4 sulfur cluster binding"/>
    <property type="evidence" value="ECO:0007669"/>
    <property type="project" value="UniProtKB-KW"/>
</dbReference>
<comment type="subunit">
    <text evidence="4">Monomer.</text>
</comment>
<evidence type="ECO:0000256" key="10">
    <source>
        <dbReference type="ARBA" id="ARBA00023004"/>
    </source>
</evidence>
<dbReference type="InterPro" id="IPR006638">
    <property type="entry name" value="Elp3/MiaA/NifB-like_rSAM"/>
</dbReference>
<protein>
    <recommendedName>
        <fullName evidence="15">Coproporphyrinogen-III oxidase</fullName>
        <ecNumber evidence="15">1.3.98.3</ecNumber>
    </recommendedName>
</protein>
<comment type="subcellular location">
    <subcellularLocation>
        <location evidence="1 15">Cytoplasm</location>
    </subcellularLocation>
</comment>
<evidence type="ECO:0000256" key="5">
    <source>
        <dbReference type="ARBA" id="ARBA00022485"/>
    </source>
</evidence>
<evidence type="ECO:0000256" key="6">
    <source>
        <dbReference type="ARBA" id="ARBA00022490"/>
    </source>
</evidence>
<comment type="similarity">
    <text evidence="3 15">Belongs to the anaerobic coproporphyrinogen-III oxidase family.</text>
</comment>
<evidence type="ECO:0000313" key="19">
    <source>
        <dbReference type="EMBL" id="MEE3716127.1"/>
    </source>
</evidence>
<dbReference type="Gene3D" id="3.80.30.20">
    <property type="entry name" value="tm_1862 like domain"/>
    <property type="match status" value="1"/>
</dbReference>
<keyword evidence="10 15" id="KW-0408">Iron</keyword>
<keyword evidence="20" id="KW-1185">Reference proteome</keyword>
<dbReference type="EC" id="1.3.98.3" evidence="15"/>
<dbReference type="SFLD" id="SFLDG01065">
    <property type="entry name" value="anaerobic_coproporphyrinogen-I"/>
    <property type="match status" value="1"/>
</dbReference>
<evidence type="ECO:0000256" key="16">
    <source>
        <dbReference type="PIRSR" id="PIRSR000167-1"/>
    </source>
</evidence>
<dbReference type="CDD" id="cd01335">
    <property type="entry name" value="Radical_SAM"/>
    <property type="match status" value="1"/>
</dbReference>
<feature type="binding site" evidence="17">
    <location>
        <position position="66"/>
    </location>
    <ligand>
        <name>[4Fe-4S] cluster</name>
        <dbReference type="ChEBI" id="CHEBI:49883"/>
        <note>4Fe-4S-S-AdoMet</note>
    </ligand>
</feature>
<feature type="binding site" evidence="16">
    <location>
        <begin position="118"/>
        <end position="119"/>
    </location>
    <ligand>
        <name>S-adenosyl-L-methionine</name>
        <dbReference type="ChEBI" id="CHEBI:59789"/>
        <label>2</label>
    </ligand>
</feature>
<evidence type="ECO:0000256" key="15">
    <source>
        <dbReference type="PIRNR" id="PIRNR000167"/>
    </source>
</evidence>
<evidence type="ECO:0000256" key="14">
    <source>
        <dbReference type="ARBA" id="ARBA00058980"/>
    </source>
</evidence>
<name>A0AAW9PRB8_9CYAN</name>
<dbReference type="RefSeq" id="WP_330482553.1">
    <property type="nucleotide sequence ID" value="NZ_JAZBJZ010000013.1"/>
</dbReference>
<comment type="function">
    <text evidence="14">Involved in the heme and chlorophyll biosynthesis. Catalyzes the anaerobic oxidative decarboxylation of propionate groups of rings A and B of coproporphyrinogen III to yield the vinyl groups in protoporphyrinogen IX.</text>
</comment>
<keyword evidence="11 15" id="KW-0411">Iron-sulfur</keyword>
<dbReference type="GO" id="GO:0006782">
    <property type="term" value="P:protoporphyrinogen IX biosynthetic process"/>
    <property type="evidence" value="ECO:0007669"/>
    <property type="project" value="TreeGrafter"/>
</dbReference>
<feature type="domain" description="Radical SAM core" evidence="18">
    <location>
        <begin position="51"/>
        <end position="285"/>
    </location>
</feature>
<keyword evidence="12 15" id="KW-0627">Porphyrin biosynthesis</keyword>
<evidence type="ECO:0000256" key="13">
    <source>
        <dbReference type="ARBA" id="ARBA00048321"/>
    </source>
</evidence>
<evidence type="ECO:0000256" key="1">
    <source>
        <dbReference type="ARBA" id="ARBA00004496"/>
    </source>
</evidence>
<keyword evidence="9 15" id="KW-0560">Oxidoreductase</keyword>
<dbReference type="SFLD" id="SFLDS00029">
    <property type="entry name" value="Radical_SAM"/>
    <property type="match status" value="1"/>
</dbReference>
<evidence type="ECO:0000313" key="20">
    <source>
        <dbReference type="Proteomes" id="UP001333818"/>
    </source>
</evidence>
<feature type="binding site" evidence="17">
    <location>
        <position position="73"/>
    </location>
    <ligand>
        <name>[4Fe-4S] cluster</name>
        <dbReference type="ChEBI" id="CHEBI:49883"/>
        <note>4Fe-4S-S-AdoMet</note>
    </ligand>
</feature>
<dbReference type="GO" id="GO:0046872">
    <property type="term" value="F:metal ion binding"/>
    <property type="evidence" value="ECO:0007669"/>
    <property type="project" value="UniProtKB-KW"/>
</dbReference>
<evidence type="ECO:0000256" key="11">
    <source>
        <dbReference type="ARBA" id="ARBA00023014"/>
    </source>
</evidence>
<evidence type="ECO:0000256" key="3">
    <source>
        <dbReference type="ARBA" id="ARBA00005493"/>
    </source>
</evidence>
<evidence type="ECO:0000256" key="8">
    <source>
        <dbReference type="ARBA" id="ARBA00022723"/>
    </source>
</evidence>